<sequence>MQSQNHKRAPAWTEREVLDLVAVWGDESMLSELRSKRRNAKTFRKISEAMRDRGYIRDATQCRMKLKGSPTTTPSLSVDTFKRGVSCNRDEDFGDEEDEEEEEKEDSAQQASGETILPNSQELFITLETIPSQGELPDHEAREGTSGIGSLTQNSNGQQRLRECGIATHSALLRKSMLAMVVRTHSTNLMRFMWTYAIDCIKSISKNRLI</sequence>
<dbReference type="AlphaFoldDB" id="M7CCT1"/>
<feature type="compositionally biased region" description="Polar residues" evidence="1">
    <location>
        <begin position="148"/>
        <end position="158"/>
    </location>
</feature>
<organism evidence="3 4">
    <name type="scientific">Chelonia mydas</name>
    <name type="common">Green sea-turtle</name>
    <name type="synonym">Chelonia agassizi</name>
    <dbReference type="NCBI Taxonomy" id="8469"/>
    <lineage>
        <taxon>Eukaryota</taxon>
        <taxon>Metazoa</taxon>
        <taxon>Chordata</taxon>
        <taxon>Craniata</taxon>
        <taxon>Vertebrata</taxon>
        <taxon>Euteleostomi</taxon>
        <taxon>Archelosauria</taxon>
        <taxon>Testudinata</taxon>
        <taxon>Testudines</taxon>
        <taxon>Cryptodira</taxon>
        <taxon>Durocryptodira</taxon>
        <taxon>Americhelydia</taxon>
        <taxon>Chelonioidea</taxon>
        <taxon>Cheloniidae</taxon>
        <taxon>Chelonia</taxon>
    </lineage>
</organism>
<evidence type="ECO:0000256" key="1">
    <source>
        <dbReference type="SAM" id="MobiDB-lite"/>
    </source>
</evidence>
<evidence type="ECO:0000313" key="4">
    <source>
        <dbReference type="Proteomes" id="UP000031443"/>
    </source>
</evidence>
<feature type="region of interest" description="Disordered" evidence="1">
    <location>
        <begin position="133"/>
        <end position="158"/>
    </location>
</feature>
<protein>
    <recommendedName>
        <fullName evidence="2">Myb/SANT-like DNA-binding domain-containing protein</fullName>
    </recommendedName>
</protein>
<dbReference type="Gene3D" id="1.10.10.60">
    <property type="entry name" value="Homeodomain-like"/>
    <property type="match status" value="1"/>
</dbReference>
<dbReference type="InterPro" id="IPR044822">
    <property type="entry name" value="Myb_DNA-bind_4"/>
</dbReference>
<feature type="domain" description="Myb/SANT-like DNA-binding" evidence="2">
    <location>
        <begin position="11"/>
        <end position="67"/>
    </location>
</feature>
<dbReference type="GO" id="GO:0016604">
    <property type="term" value="C:nuclear body"/>
    <property type="evidence" value="ECO:0007669"/>
    <property type="project" value="TreeGrafter"/>
</dbReference>
<gene>
    <name evidence="3" type="ORF">UY3_04211</name>
</gene>
<dbReference type="PANTHER" id="PTHR22666">
    <property type="entry name" value="MYB_SANT-LIKE DNA-BINDING DOMAIN-CONTAINING PROTEIN 1"/>
    <property type="match status" value="1"/>
</dbReference>
<proteinExistence type="predicted"/>
<name>M7CCT1_CHEMY</name>
<feature type="region of interest" description="Disordered" evidence="1">
    <location>
        <begin position="66"/>
        <end position="115"/>
    </location>
</feature>
<dbReference type="Proteomes" id="UP000031443">
    <property type="component" value="Unassembled WGS sequence"/>
</dbReference>
<dbReference type="GO" id="GO:0045893">
    <property type="term" value="P:positive regulation of DNA-templated transcription"/>
    <property type="evidence" value="ECO:0007669"/>
    <property type="project" value="TreeGrafter"/>
</dbReference>
<dbReference type="InterPro" id="IPR026095">
    <property type="entry name" value="Myb/SANT-like_DNA-bd_dom_prot"/>
</dbReference>
<accession>M7CCT1</accession>
<dbReference type="Pfam" id="PF13837">
    <property type="entry name" value="Myb_DNA-bind_4"/>
    <property type="match status" value="1"/>
</dbReference>
<keyword evidence="4" id="KW-1185">Reference proteome</keyword>
<feature type="compositionally biased region" description="Acidic residues" evidence="1">
    <location>
        <begin position="92"/>
        <end position="105"/>
    </location>
</feature>
<reference evidence="4" key="1">
    <citation type="journal article" date="2013" name="Nat. Genet.">
        <title>The draft genomes of soft-shell turtle and green sea turtle yield insights into the development and evolution of the turtle-specific body plan.</title>
        <authorList>
            <person name="Wang Z."/>
            <person name="Pascual-Anaya J."/>
            <person name="Zadissa A."/>
            <person name="Li W."/>
            <person name="Niimura Y."/>
            <person name="Huang Z."/>
            <person name="Li C."/>
            <person name="White S."/>
            <person name="Xiong Z."/>
            <person name="Fang D."/>
            <person name="Wang B."/>
            <person name="Ming Y."/>
            <person name="Chen Y."/>
            <person name="Zheng Y."/>
            <person name="Kuraku S."/>
            <person name="Pignatelli M."/>
            <person name="Herrero J."/>
            <person name="Beal K."/>
            <person name="Nozawa M."/>
            <person name="Li Q."/>
            <person name="Wang J."/>
            <person name="Zhang H."/>
            <person name="Yu L."/>
            <person name="Shigenobu S."/>
            <person name="Wang J."/>
            <person name="Liu J."/>
            <person name="Flicek P."/>
            <person name="Searle S."/>
            <person name="Wang J."/>
            <person name="Kuratani S."/>
            <person name="Yin Y."/>
            <person name="Aken B."/>
            <person name="Zhang G."/>
            <person name="Irie N."/>
        </authorList>
    </citation>
    <scope>NUCLEOTIDE SEQUENCE [LARGE SCALE GENOMIC DNA]</scope>
</reference>
<dbReference type="EMBL" id="KB519138">
    <property type="protein sequence ID" value="EMP38567.1"/>
    <property type="molecule type" value="Genomic_DNA"/>
</dbReference>
<feature type="compositionally biased region" description="Polar residues" evidence="1">
    <location>
        <begin position="69"/>
        <end position="78"/>
    </location>
</feature>
<evidence type="ECO:0000313" key="3">
    <source>
        <dbReference type="EMBL" id="EMP38567.1"/>
    </source>
</evidence>
<evidence type="ECO:0000259" key="2">
    <source>
        <dbReference type="Pfam" id="PF13837"/>
    </source>
</evidence>
<dbReference type="PANTHER" id="PTHR22666:SF3">
    <property type="entry name" value="MYB_SANT-LIKE DNA-BINDING DOMAIN-CONTAINING PROTEIN 1"/>
    <property type="match status" value="1"/>
</dbReference>